<dbReference type="Proteomes" id="UP001596043">
    <property type="component" value="Unassembled WGS sequence"/>
</dbReference>
<feature type="signal peptide" evidence="1">
    <location>
        <begin position="1"/>
        <end position="21"/>
    </location>
</feature>
<gene>
    <name evidence="2" type="ORF">ACFO3O_08710</name>
</gene>
<organism evidence="2 3">
    <name type="scientific">Dokdonia ponticola</name>
    <dbReference type="NCBI Taxonomy" id="2041041"/>
    <lineage>
        <taxon>Bacteria</taxon>
        <taxon>Pseudomonadati</taxon>
        <taxon>Bacteroidota</taxon>
        <taxon>Flavobacteriia</taxon>
        <taxon>Flavobacteriales</taxon>
        <taxon>Flavobacteriaceae</taxon>
        <taxon>Dokdonia</taxon>
    </lineage>
</organism>
<protein>
    <submittedName>
        <fullName evidence="2">Gliding motility protein RemB</fullName>
    </submittedName>
</protein>
<evidence type="ECO:0000313" key="3">
    <source>
        <dbReference type="Proteomes" id="UP001596043"/>
    </source>
</evidence>
<dbReference type="RefSeq" id="WP_379978212.1">
    <property type="nucleotide sequence ID" value="NZ_JBHSFV010000004.1"/>
</dbReference>
<comment type="caution">
    <text evidence="2">The sequence shown here is derived from an EMBL/GenBank/DDBJ whole genome shotgun (WGS) entry which is preliminary data.</text>
</comment>
<reference evidence="3" key="1">
    <citation type="journal article" date="2019" name="Int. J. Syst. Evol. Microbiol.">
        <title>The Global Catalogue of Microorganisms (GCM) 10K type strain sequencing project: providing services to taxonomists for standard genome sequencing and annotation.</title>
        <authorList>
            <consortium name="The Broad Institute Genomics Platform"/>
            <consortium name="The Broad Institute Genome Sequencing Center for Infectious Disease"/>
            <person name="Wu L."/>
            <person name="Ma J."/>
        </authorList>
    </citation>
    <scope>NUCLEOTIDE SEQUENCE [LARGE SCALE GENOMIC DNA]</scope>
    <source>
        <strain evidence="3">YJ-61-S</strain>
    </source>
</reference>
<keyword evidence="1" id="KW-0732">Signal</keyword>
<dbReference type="InterPro" id="IPR038636">
    <property type="entry name" value="Wzi_sf"/>
</dbReference>
<accession>A0ABV9HV12</accession>
<name>A0ABV9HV12_9FLAO</name>
<evidence type="ECO:0000313" key="2">
    <source>
        <dbReference type="EMBL" id="MFC4633986.1"/>
    </source>
</evidence>
<feature type="chain" id="PRO_5047225056" evidence="1">
    <location>
        <begin position="22"/>
        <end position="710"/>
    </location>
</feature>
<dbReference type="EMBL" id="JBHSFV010000004">
    <property type="protein sequence ID" value="MFC4633986.1"/>
    <property type="molecule type" value="Genomic_DNA"/>
</dbReference>
<dbReference type="Gene3D" id="2.40.160.130">
    <property type="entry name" value="Capsule assembly protein Wzi"/>
    <property type="match status" value="1"/>
</dbReference>
<keyword evidence="3" id="KW-1185">Reference proteome</keyword>
<proteinExistence type="predicted"/>
<evidence type="ECO:0000256" key="1">
    <source>
        <dbReference type="SAM" id="SignalP"/>
    </source>
</evidence>
<sequence length="710" mass="80950">MHKYITLLVSFLITAALQAQINPTPNDFEKYPIFPGCETTPISEIPNCFNTKFIQFFIEKFEMPSRVNEEQYKGQMVILFEVTSKGDFKLLNTEAVYAELKDETQKVFDQLPEIQPATYDGEPVYIQFSMPVKIPLSRNKIGNFTSSEENTVANTKKENALEAHAVSKELEEIQSKDFDRKVQFESQLNIPFSHEVYSRFDKALNQVGVNTHTASRPFLYDVVNGYHNFDSIVSTLQLDKKSWFGRKFFNEHMIRFQGDGYWFTINPGADLALGTETDDRKVENITYNNTRSVFIQGGIGKKFSFYTALFESQGRFAQYFNDYARSLRPDGGNPAVIPGRGIASEGRGGDFDYPVAEGYISYTPNTYFNFQAGTGQQFIGDGYRSLLLSDVSSNVPFFKINTTLWRLKYTNTWSSVKDVRPGVTADGAFTSKFMVNHYLSYNVNNKLNIGLFESVISASEDNGGFDASLLNPIIFLRNVEFQRGSRGGNALIGLTGKYKFNNHINVYGQLVIDELRLSELTSGNKNYRNKHGIQVGIKYYDAFKVSNLTLQAEYNQVRPYTFANNDPLLSYTNTNQPLAHPYGANFREFIAIARYRTDRWYGNARIIYGQRGFEDDINDVFFGGNILFGSEDNRPSDNGIELLQGNRVNSLYADLEVGYLINPVTNLKAFINPIYRNFSAEMQTDTVFDTSTLWLNIGFRTDLFNWYFDN</sequence>